<evidence type="ECO:0000313" key="4">
    <source>
        <dbReference type="Proteomes" id="UP000557217"/>
    </source>
</evidence>
<gene>
    <name evidence="3" type="ORF">HNR36_002515</name>
</gene>
<comment type="function">
    <text evidence="1">May bind long-chain fatty acids, such as palmitate, and may play a role in lipid transport or fatty acid metabolism.</text>
</comment>
<proteinExistence type="predicted"/>
<accession>A0A840PNW2</accession>
<dbReference type="RefSeq" id="WP_168412703.1">
    <property type="nucleotide sequence ID" value="NZ_JAAXPW010000035.1"/>
</dbReference>
<dbReference type="InterPro" id="IPR003797">
    <property type="entry name" value="DegV"/>
</dbReference>
<keyword evidence="4" id="KW-1185">Reference proteome</keyword>
<dbReference type="Gene3D" id="3.40.50.10170">
    <property type="match status" value="1"/>
</dbReference>
<keyword evidence="2" id="KW-0446">Lipid-binding</keyword>
<dbReference type="InterPro" id="IPR043168">
    <property type="entry name" value="DegV_C"/>
</dbReference>
<name>A0A840PNW2_URETH</name>
<dbReference type="AlphaFoldDB" id="A0A840PNW2"/>
<reference evidence="3 4" key="1">
    <citation type="submission" date="2020-08" db="EMBL/GenBank/DDBJ databases">
        <title>Genomic Encyclopedia of Type Strains, Phase IV (KMG-IV): sequencing the most valuable type-strain genomes for metagenomic binning, comparative biology and taxonomic classification.</title>
        <authorList>
            <person name="Goeker M."/>
        </authorList>
    </citation>
    <scope>NUCLEOTIDE SEQUENCE [LARGE SCALE GENOMIC DNA]</scope>
    <source>
        <strain evidence="3 4">DSM 10633</strain>
    </source>
</reference>
<dbReference type="NCBIfam" id="TIGR00762">
    <property type="entry name" value="DegV"/>
    <property type="match status" value="1"/>
</dbReference>
<dbReference type="EMBL" id="JACHGZ010000038">
    <property type="protein sequence ID" value="MBB5150115.1"/>
    <property type="molecule type" value="Genomic_DNA"/>
</dbReference>
<organism evidence="3 4">
    <name type="scientific">Ureibacillus thermosphaericus</name>
    <dbReference type="NCBI Taxonomy" id="51173"/>
    <lineage>
        <taxon>Bacteria</taxon>
        <taxon>Bacillati</taxon>
        <taxon>Bacillota</taxon>
        <taxon>Bacilli</taxon>
        <taxon>Bacillales</taxon>
        <taxon>Caryophanaceae</taxon>
        <taxon>Ureibacillus</taxon>
    </lineage>
</organism>
<dbReference type="Proteomes" id="UP000557217">
    <property type="component" value="Unassembled WGS sequence"/>
</dbReference>
<dbReference type="PROSITE" id="PS51482">
    <property type="entry name" value="DEGV"/>
    <property type="match status" value="1"/>
</dbReference>
<comment type="caution">
    <text evidence="3">The sequence shown here is derived from an EMBL/GenBank/DDBJ whole genome shotgun (WGS) entry which is preliminary data.</text>
</comment>
<evidence type="ECO:0000256" key="1">
    <source>
        <dbReference type="ARBA" id="ARBA00003238"/>
    </source>
</evidence>
<dbReference type="Pfam" id="PF02645">
    <property type="entry name" value="DegV"/>
    <property type="match status" value="1"/>
</dbReference>
<dbReference type="Gene3D" id="3.30.1180.10">
    <property type="match status" value="1"/>
</dbReference>
<sequence length="280" mass="30469">MGKIHIVTDSSSDISKEEALEKDIHIVPLTVHIDGKTYVDGVEIHPEPFLDMMDQAKELPKSSQPAPGQFAEIYEKLGKDGDEIISIHVAGNLSGTLSSAQQGAQIANAKVIIFDSQFIASALAIQVREAVRMREVGASVHDIIERLKEVRVNTKMYIYLDTLTNLVKGGRIGKGKALLGSLLNIKPIAILEQGEYLPVAKVRSYSQVVKYMFKEYIKHTTGKQVKSICISHAGGMENVGAPLKELIEQSGFCDIEVTVTSPIVSTHAGRGAIALVFFAE</sequence>
<evidence type="ECO:0000256" key="2">
    <source>
        <dbReference type="ARBA" id="ARBA00023121"/>
    </source>
</evidence>
<evidence type="ECO:0000313" key="3">
    <source>
        <dbReference type="EMBL" id="MBB5150115.1"/>
    </source>
</evidence>
<dbReference type="InterPro" id="IPR050270">
    <property type="entry name" value="DegV_domain_contain"/>
</dbReference>
<dbReference type="SUPFAM" id="SSF82549">
    <property type="entry name" value="DAK1/DegV-like"/>
    <property type="match status" value="1"/>
</dbReference>
<dbReference type="GO" id="GO:0008289">
    <property type="term" value="F:lipid binding"/>
    <property type="evidence" value="ECO:0007669"/>
    <property type="project" value="UniProtKB-KW"/>
</dbReference>
<protein>
    <submittedName>
        <fullName evidence="3">DegV family protein with EDD domain</fullName>
    </submittedName>
</protein>
<dbReference type="PANTHER" id="PTHR33434:SF8">
    <property type="entry name" value="DEGV DOMAIN-CONTAINING PROTEIN SPR1019"/>
    <property type="match status" value="1"/>
</dbReference>
<dbReference type="PANTHER" id="PTHR33434">
    <property type="entry name" value="DEGV DOMAIN-CONTAINING PROTEIN DR_1986-RELATED"/>
    <property type="match status" value="1"/>
</dbReference>